<dbReference type="EMBL" id="CP029803">
    <property type="protein sequence ID" value="AWT60898.1"/>
    <property type="molecule type" value="Genomic_DNA"/>
</dbReference>
<accession>A0A2Z4AI50</accession>
<name>A0A2Z4AI50_9BACT</name>
<dbReference type="Proteomes" id="UP000247465">
    <property type="component" value="Chromosome"/>
</dbReference>
<evidence type="ECO:0000313" key="1">
    <source>
        <dbReference type="EMBL" id="AWT60898.1"/>
    </source>
</evidence>
<gene>
    <name evidence="1" type="ORF">DF168_02123</name>
</gene>
<sequence>MRGLRPPIVVNFLDFRVNLYTFNLNVYFKCSTKPLGLAIFLYFNHYPFFRNEPDKDGAAGYQL</sequence>
<dbReference type="AlphaFoldDB" id="A0A2Z4AI50"/>
<organism evidence="1 2">
    <name type="scientific">Candidatus Moanibacter tarae</name>
    <dbReference type="NCBI Taxonomy" id="2200854"/>
    <lineage>
        <taxon>Bacteria</taxon>
        <taxon>Pseudomonadati</taxon>
        <taxon>Verrucomicrobiota</taxon>
        <taxon>Opitutia</taxon>
        <taxon>Puniceicoccales</taxon>
        <taxon>Puniceicoccales incertae sedis</taxon>
        <taxon>Candidatus Moanibacter</taxon>
    </lineage>
</organism>
<evidence type="ECO:0000313" key="2">
    <source>
        <dbReference type="Proteomes" id="UP000247465"/>
    </source>
</evidence>
<protein>
    <submittedName>
        <fullName evidence="1">Uncharacterized protein</fullName>
    </submittedName>
</protein>
<reference evidence="1 2" key="1">
    <citation type="submission" date="2018-06" db="EMBL/GenBank/DDBJ databases">
        <title>Draft Genome Sequence of a Novel Marine Bacterium Related to the Verrucomicrobia.</title>
        <authorList>
            <person name="Vosseberg J."/>
            <person name="Martijn J."/>
            <person name="Ettema T.J.G."/>
        </authorList>
    </citation>
    <scope>NUCLEOTIDE SEQUENCE [LARGE SCALE GENOMIC DNA]</scope>
    <source>
        <strain evidence="1">TARA_B100001123</strain>
    </source>
</reference>
<dbReference type="KEGG" id="mtar:DF168_02123"/>
<proteinExistence type="predicted"/>